<name>A0ACB5SZC6_AMBMO</name>
<reference evidence="1" key="1">
    <citation type="submission" date="2023-04" db="EMBL/GenBank/DDBJ databases">
        <title>Ambrosiozyma monospora NBRC 10751.</title>
        <authorList>
            <person name="Ichikawa N."/>
            <person name="Sato H."/>
            <person name="Tonouchi N."/>
        </authorList>
    </citation>
    <scope>NUCLEOTIDE SEQUENCE</scope>
    <source>
        <strain evidence="1">NBRC 10751</strain>
    </source>
</reference>
<sequence length="606" mass="69643">MDQSATLSLNNLQMLVLDEADRILDMGFKKTLDNIIVNLPPERQTLLFSATQTKSVQDLARLSLVNPKYVNTSSDEEATTPESLEQSYVVAQLPEKLNILWSFIKSHLNSKILVFVSSSKQVHFIYESFRKLQPGISLMKLHGRQKQKARLETTVKFTQAQHCCLFATDVVARGLDFPAIDWVLQVDCPEDVATYIHRVGRCARFGRAGKALLMLTPEEEEPFVKRLESKKVTPTKLNIKNSKKKKIQNQLQSLCFKSPELKYLGQKAFMSYVKSVYIQKDKEVFDASKLPLDEYAKSLGLPGAPKVKFLDKSSKKQQNADEYLRKLKEKKNASRQLLSLSKADENGDIKEEKQVRTKYDKMFERKNQSVLSEHYLKLNVDNKTQDDDEEDFLSVKRQDHILQDDEIPQLEINTSKRSQKKALSRKLTAKSQGAGTKLVFDDDGNAHPIYELEDEEDFHKLGPADKLKEEFLNKERELMTKADSADKDIAREKKQEKKRRRKEIERSADGYDEEGDSEGEGPFQVTLGAGSDNEDDQDVDLDRDLKAGEEEDKDEEDEQPRKKAKKWFEKDESESKSKKDVEEVIEYEQPETIEDLEALTERLLQD</sequence>
<organism evidence="1 2">
    <name type="scientific">Ambrosiozyma monospora</name>
    <name type="common">Yeast</name>
    <name type="synonym">Endomycopsis monosporus</name>
    <dbReference type="NCBI Taxonomy" id="43982"/>
    <lineage>
        <taxon>Eukaryota</taxon>
        <taxon>Fungi</taxon>
        <taxon>Dikarya</taxon>
        <taxon>Ascomycota</taxon>
        <taxon>Saccharomycotina</taxon>
        <taxon>Pichiomycetes</taxon>
        <taxon>Pichiales</taxon>
        <taxon>Pichiaceae</taxon>
        <taxon>Ambrosiozyma</taxon>
    </lineage>
</organism>
<evidence type="ECO:0000313" key="2">
    <source>
        <dbReference type="Proteomes" id="UP001165064"/>
    </source>
</evidence>
<dbReference type="Proteomes" id="UP001165064">
    <property type="component" value="Unassembled WGS sequence"/>
</dbReference>
<comment type="caution">
    <text evidence="1">The sequence shown here is derived from an EMBL/GenBank/DDBJ whole genome shotgun (WGS) entry which is preliminary data.</text>
</comment>
<dbReference type="EMBL" id="BSXS01001872">
    <property type="protein sequence ID" value="GME77507.1"/>
    <property type="molecule type" value="Genomic_DNA"/>
</dbReference>
<evidence type="ECO:0000313" key="1">
    <source>
        <dbReference type="EMBL" id="GME77507.1"/>
    </source>
</evidence>
<protein>
    <submittedName>
        <fullName evidence="1">Unnamed protein product</fullName>
    </submittedName>
</protein>
<accession>A0ACB5SZC6</accession>
<proteinExistence type="predicted"/>
<gene>
    <name evidence="1" type="ORF">Amon02_000306200</name>
</gene>
<keyword evidence="2" id="KW-1185">Reference proteome</keyword>